<dbReference type="EMBL" id="AACB03000001">
    <property type="protein sequence ID" value="KAE8304759.1"/>
    <property type="molecule type" value="Genomic_DNA"/>
</dbReference>
<feature type="region of interest" description="Disordered" evidence="1">
    <location>
        <begin position="868"/>
        <end position="887"/>
    </location>
</feature>
<protein>
    <submittedName>
        <fullName evidence="2">WD40 repeat protein</fullName>
    </submittedName>
</protein>
<dbReference type="VEuPathDB" id="GiardiaDB:GL50803_16264"/>
<name>A8BS78_GIAIC</name>
<keyword evidence="3" id="KW-1185">Reference proteome</keyword>
<dbReference type="InterPro" id="IPR015943">
    <property type="entry name" value="WD40/YVTN_repeat-like_dom_sf"/>
</dbReference>
<evidence type="ECO:0000313" key="2">
    <source>
        <dbReference type="EMBL" id="KAE8304759.1"/>
    </source>
</evidence>
<dbReference type="Pfam" id="PF25172">
    <property type="entry name" value="Beta-prop_WDR3_2nd"/>
    <property type="match status" value="1"/>
</dbReference>
<dbReference type="CDD" id="cd00200">
    <property type="entry name" value="WD40"/>
    <property type="match status" value="1"/>
</dbReference>
<dbReference type="HOGENOM" id="CLU_292639_0_0_1"/>
<dbReference type="FunCoup" id="A8BS78">
    <property type="interactions" value="368"/>
</dbReference>
<dbReference type="InterPro" id="IPR001680">
    <property type="entry name" value="WD40_rpt"/>
</dbReference>
<gene>
    <name evidence="2" type="ORF">GL50803_0016264</name>
</gene>
<dbReference type="AlphaFoldDB" id="A8BS78"/>
<accession>A8BS78</accession>
<dbReference type="STRING" id="184922.A8BS78"/>
<dbReference type="SMART" id="SM00320">
    <property type="entry name" value="WD40"/>
    <property type="match status" value="10"/>
</dbReference>
<dbReference type="GO" id="GO:0034388">
    <property type="term" value="C:Pwp2p-containing subcomplex of 90S preribosome"/>
    <property type="evidence" value="ECO:0000318"/>
    <property type="project" value="GO_Central"/>
</dbReference>
<dbReference type="GO" id="GO:0030515">
    <property type="term" value="F:snoRNA binding"/>
    <property type="evidence" value="ECO:0000318"/>
    <property type="project" value="GO_Central"/>
</dbReference>
<dbReference type="GO" id="GO:0030490">
    <property type="term" value="P:maturation of SSU-rRNA"/>
    <property type="evidence" value="ECO:0000318"/>
    <property type="project" value="GO_Central"/>
</dbReference>
<dbReference type="InterPro" id="IPR036322">
    <property type="entry name" value="WD40_repeat_dom_sf"/>
</dbReference>
<evidence type="ECO:0000313" key="3">
    <source>
        <dbReference type="Proteomes" id="UP000001548"/>
    </source>
</evidence>
<dbReference type="PANTHER" id="PTHR19853:SF0">
    <property type="entry name" value="WD REPEAT-CONTAINING PROTEIN 3"/>
    <property type="match status" value="1"/>
</dbReference>
<sequence>MSRTYLRYEPDLACGVIATIGGCAVHPSGQKLFVAAHDSINVWSTTNGMRLSYYESCLDASINVIIHHSRKNVAAVGMSNGRVLAFDTDLPMVNLTHSFLPSNSAITALSFSDDGLFLFAGTASSEIFVHDLVEGSITSKLTGGHSGPITRIATMGTKYLLSASRDMLVVLWDLSTRAKLQTLVECNTEVRALCVYIEKKMSSSDSTQASESRPRKREKIDKELRTDKPVIPNHTMQPDSVVDSQSDEPYTWFVFVGCADNSIHAWSTHALPPMRTILEILSEITEPNSLAFKYLALLHRLGHHPDSQDSNAPVIASDLSNALNDDRARMIQNVDTIQEAKTLLDSDRKLLKYMGRMDKTSTEPTVSIKLVQTQLGAKLGEIVLALLVVSTKSVELYKVGSMEHVFKAAKRRLQKYARQKVEKLLAACKIDKEAAQYEVEDTMKPHLLSESAVLLKSTSRAVQTNDFLTSSLLIKSPYGEKLIDAAWIPKQNSVCLVSSLNFLKIFRVLVRDAANAAVKGVTAGGSGRGTEALRDSFYTYEETLEIALQGHRHVIHHASLSFDDTIVATCSQGEVKLWNIRKFICITTISLPKTMKTPTRVVILAGNKYSVVADSGGILGLINNIAAEVVDLVDAHAKRITDLQLSGGQLISSSEDGFVKFWSFGVTEDGGVSLNLEREFDAGHSVGVIRIDSPQKHILCALYDNTVRIYFLDTLRFKLVLYGHSMPITSMALSSTAEKLVTCSLDKTIRIWGLNFGECQKLIRFDSPFTDIQFIRDTRLGLAASRDGRLSYWDLDSFLLISILGEGRSGSYFSRGHFGECTSLCVSSAGRFVISVGHDKAIRQWIQTDDLINVRLEEQKRLHEAMTKEEEKTLGWEDPSKLQASRDGKNAGDILMEAVMLVSNELASRPESKSCNDPTSHLATYGKPPLEYLLSVIRTEIRHEVLLDALSSITVESARTLLDLLSQMLDQKYQPADFIVRCATFLITRYFAKAANTQGLAVLIRKAQKLIHETLRKQEEEARTALGCLEIMRSLEEGLTQ</sequence>
<organism evidence="2 3">
    <name type="scientific">Giardia intestinalis (strain ATCC 50803 / WB clone C6)</name>
    <name type="common">Giardia lamblia</name>
    <dbReference type="NCBI Taxonomy" id="184922"/>
    <lineage>
        <taxon>Eukaryota</taxon>
        <taxon>Metamonada</taxon>
        <taxon>Diplomonadida</taxon>
        <taxon>Hexamitidae</taxon>
        <taxon>Giardiinae</taxon>
        <taxon>Giardia</taxon>
    </lineage>
</organism>
<dbReference type="SUPFAM" id="SSF50978">
    <property type="entry name" value="WD40 repeat-like"/>
    <property type="match status" value="2"/>
</dbReference>
<dbReference type="PROSITE" id="PS51257">
    <property type="entry name" value="PROKAR_LIPOPROTEIN"/>
    <property type="match status" value="1"/>
</dbReference>
<dbReference type="InterPro" id="IPR051570">
    <property type="entry name" value="TBC1_cilium_biogenesis"/>
</dbReference>
<dbReference type="RefSeq" id="XP_001705169.1">
    <property type="nucleotide sequence ID" value="XM_001705117.1"/>
</dbReference>
<dbReference type="Gene3D" id="2.130.10.10">
    <property type="entry name" value="YVTN repeat-like/Quinoprotein amine dehydrogenase"/>
    <property type="match status" value="3"/>
</dbReference>
<dbReference type="PROSITE" id="PS50082">
    <property type="entry name" value="WD_REPEATS_2"/>
    <property type="match status" value="3"/>
</dbReference>
<dbReference type="PROSITE" id="PS50294">
    <property type="entry name" value="WD_REPEATS_REGION"/>
    <property type="match status" value="1"/>
</dbReference>
<dbReference type="OMA" id="MNIPLTC"/>
<dbReference type="Proteomes" id="UP000001548">
    <property type="component" value="Unassembled WGS sequence"/>
</dbReference>
<dbReference type="InterPro" id="IPR019775">
    <property type="entry name" value="WD40_repeat_CS"/>
</dbReference>
<dbReference type="GO" id="GO:0032040">
    <property type="term" value="C:small-subunit processome"/>
    <property type="evidence" value="ECO:0000318"/>
    <property type="project" value="GO_Central"/>
</dbReference>
<evidence type="ECO:0000256" key="1">
    <source>
        <dbReference type="SAM" id="MobiDB-lite"/>
    </source>
</evidence>
<dbReference type="PANTHER" id="PTHR19853">
    <property type="entry name" value="WD REPEAT CONTAINING PROTEIN 3 WDR3"/>
    <property type="match status" value="1"/>
</dbReference>
<feature type="compositionally biased region" description="Basic and acidic residues" evidence="1">
    <location>
        <begin position="218"/>
        <end position="228"/>
    </location>
</feature>
<proteinExistence type="predicted"/>
<feature type="region of interest" description="Disordered" evidence="1">
    <location>
        <begin position="205"/>
        <end position="243"/>
    </location>
</feature>
<dbReference type="GeneID" id="5698021"/>
<dbReference type="KEGG" id="gla:GL50803_0016264"/>
<comment type="caution">
    <text evidence="2">The sequence shown here is derived from an EMBL/GenBank/DDBJ whole genome shotgun (WGS) entry which is preliminary data.</text>
</comment>
<dbReference type="PROSITE" id="PS00678">
    <property type="entry name" value="WD_REPEATS_1"/>
    <property type="match status" value="1"/>
</dbReference>
<feature type="compositionally biased region" description="Polar residues" evidence="1">
    <location>
        <begin position="234"/>
        <end position="243"/>
    </location>
</feature>
<reference evidence="2 3" key="1">
    <citation type="journal article" date="2007" name="Science">
        <title>Genomic minimalism in the early diverging intestinal parasite Giardia lamblia.</title>
        <authorList>
            <person name="Morrison H.G."/>
            <person name="McArthur A.G."/>
            <person name="Gillin F.D."/>
            <person name="Aley S.B."/>
            <person name="Adam R.D."/>
            <person name="Olsen G.J."/>
            <person name="Best A.A."/>
            <person name="Cande W.Z."/>
            <person name="Chen F."/>
            <person name="Cipriano M.J."/>
            <person name="Davids B.J."/>
            <person name="Dawson S.C."/>
            <person name="Elmendorf H.G."/>
            <person name="Hehl A.B."/>
            <person name="Holder M.E."/>
            <person name="Huse S.M."/>
            <person name="Kim U.U."/>
            <person name="Lasek-Nesselquist E."/>
            <person name="Manning G."/>
            <person name="Nigam A."/>
            <person name="Nixon J.E."/>
            <person name="Palm D."/>
            <person name="Passamaneck N.E."/>
            <person name="Prabhu A."/>
            <person name="Reich C.I."/>
            <person name="Reiner D.S."/>
            <person name="Samuelson J."/>
            <person name="Svard S.G."/>
            <person name="Sogin M.L."/>
        </authorList>
    </citation>
    <scope>NUCLEOTIDE SEQUENCE [LARGE SCALE GENOMIC DNA]</scope>
    <source>
        <strain evidence="2 3">WB C6</strain>
    </source>
</reference>